<dbReference type="EMBL" id="AWFG01000027">
    <property type="protein sequence ID" value="KCZ57740.1"/>
    <property type="molecule type" value="Genomic_DNA"/>
</dbReference>
<organism evidence="2 3">
    <name type="scientific">Hyphomonas chukchiensis</name>
    <dbReference type="NCBI Taxonomy" id="1280947"/>
    <lineage>
        <taxon>Bacteria</taxon>
        <taxon>Pseudomonadati</taxon>
        <taxon>Pseudomonadota</taxon>
        <taxon>Alphaproteobacteria</taxon>
        <taxon>Hyphomonadales</taxon>
        <taxon>Hyphomonadaceae</taxon>
        <taxon>Hyphomonas</taxon>
    </lineage>
</organism>
<reference evidence="2 3" key="1">
    <citation type="journal article" date="2014" name="Antonie Van Leeuwenhoek">
        <title>Hyphomonas beringensis sp. nov. and Hyphomonas chukchiensis sp. nov., isolated from surface seawater of the Bering Sea and Chukchi Sea.</title>
        <authorList>
            <person name="Li C."/>
            <person name="Lai Q."/>
            <person name="Li G."/>
            <person name="Dong C."/>
            <person name="Wang J."/>
            <person name="Liao Y."/>
            <person name="Shao Z."/>
        </authorList>
    </citation>
    <scope>NUCLEOTIDE SEQUENCE [LARGE SCALE GENOMIC DNA]</scope>
    <source>
        <strain evidence="2 3">BH-BN04-4</strain>
    </source>
</reference>
<dbReference type="PATRIC" id="fig|1280947.3.peg.2009"/>
<accession>A0A062UNR1</accession>
<proteinExistence type="predicted"/>
<evidence type="ECO:0008006" key="4">
    <source>
        <dbReference type="Google" id="ProtNLM"/>
    </source>
</evidence>
<dbReference type="Proteomes" id="UP000027190">
    <property type="component" value="Unassembled WGS sequence"/>
</dbReference>
<evidence type="ECO:0000256" key="1">
    <source>
        <dbReference type="SAM" id="SignalP"/>
    </source>
</evidence>
<feature type="chain" id="PRO_5001614731" description="Secreted protein" evidence="1">
    <location>
        <begin position="20"/>
        <end position="119"/>
    </location>
</feature>
<dbReference type="AlphaFoldDB" id="A0A062UNR1"/>
<gene>
    <name evidence="2" type="ORF">HY30_17150</name>
</gene>
<comment type="caution">
    <text evidence="2">The sequence shown here is derived from an EMBL/GenBank/DDBJ whole genome shotgun (WGS) entry which is preliminary data.</text>
</comment>
<keyword evidence="1" id="KW-0732">Signal</keyword>
<keyword evidence="3" id="KW-1185">Reference proteome</keyword>
<protein>
    <recommendedName>
        <fullName evidence="4">Secreted protein</fullName>
    </recommendedName>
</protein>
<evidence type="ECO:0000313" key="2">
    <source>
        <dbReference type="EMBL" id="KCZ57740.1"/>
    </source>
</evidence>
<name>A0A062UNR1_9PROT</name>
<sequence length="119" mass="13131">MGALALLSAGAVLPASAQAALPNQSQTSIGVSVRVLDNDPNHVHPEFTYQGHASNQWYPAAQITRANTWDDSRQGYDCYKAFQYTWVDHAKARQDTTFCFDPADQQFEPDNARVSASLK</sequence>
<feature type="signal peptide" evidence="1">
    <location>
        <begin position="1"/>
        <end position="19"/>
    </location>
</feature>
<evidence type="ECO:0000313" key="3">
    <source>
        <dbReference type="Proteomes" id="UP000027190"/>
    </source>
</evidence>